<keyword evidence="5" id="KW-0326">Glycosidase</keyword>
<dbReference type="InterPro" id="IPR000845">
    <property type="entry name" value="Nucleoside_phosphorylase_d"/>
</dbReference>
<dbReference type="AlphaFoldDB" id="A0A497XUM0"/>
<evidence type="ECO:0000313" key="5">
    <source>
        <dbReference type="EMBL" id="TFB32945.1"/>
    </source>
</evidence>
<protein>
    <recommendedName>
        <fullName evidence="1 2">Futalosine hydrolase</fullName>
        <shortName evidence="1">FL hydrolase</shortName>
        <ecNumber evidence="1 2">3.2.2.26</ecNumber>
    </recommendedName>
    <alternativeName>
        <fullName evidence="1">Futalosine nucleosidase</fullName>
    </alternativeName>
    <alternativeName>
        <fullName evidence="1">Menaquinone biosynthetic enzyme MqnB</fullName>
    </alternativeName>
</protein>
<evidence type="ECO:0000313" key="4">
    <source>
        <dbReference type="EMBL" id="RLJ73413.1"/>
    </source>
</evidence>
<comment type="pathway">
    <text evidence="1">Quinol/quinone metabolism; menaquinone biosynthesis.</text>
</comment>
<feature type="domain" description="Nucleoside phosphorylase" evidence="3">
    <location>
        <begin position="37"/>
        <end position="196"/>
    </location>
</feature>
<dbReference type="EMBL" id="RCCK01000013">
    <property type="protein sequence ID" value="RLJ73413.1"/>
    <property type="molecule type" value="Genomic_DNA"/>
</dbReference>
<dbReference type="PANTHER" id="PTHR46832">
    <property type="entry name" value="5'-METHYLTHIOADENOSINE/S-ADENOSYLHOMOCYSTEINE NUCLEOSIDASE"/>
    <property type="match status" value="1"/>
</dbReference>
<dbReference type="UniPathway" id="UPA00079"/>
<keyword evidence="1" id="KW-0474">Menaquinone biosynthesis</keyword>
<dbReference type="HAMAP" id="MF_00991">
    <property type="entry name" value="MqnB"/>
    <property type="match status" value="1"/>
</dbReference>
<dbReference type="NCBIfam" id="TIGR03664">
    <property type="entry name" value="fut_nucase"/>
    <property type="match status" value="1"/>
</dbReference>
<dbReference type="PANTHER" id="PTHR46832:SF2">
    <property type="entry name" value="FUTALOSINE HYDROLASE"/>
    <property type="match status" value="1"/>
</dbReference>
<comment type="caution">
    <text evidence="4">The sequence shown here is derived from an EMBL/GenBank/DDBJ whole genome shotgun (WGS) entry which is preliminary data.</text>
</comment>
<sequence length="207" mass="22732">MKTLIVAATKAELTFFYQHFNLPDGDFVESKNFDLLITGVGMVATAFALGKHLSSKYNLVVNFGIAGSFDRDIALGTVLNITEDTFAELGAENGDDFLTISDLGFGENHYTSKMQKSLNLPMAKGITVNCVTGSEKSIKNLIERLNPTTESMEGAAVFYAGKQLNIDCLQIRSISNYVEPRNKDNWEIGLAIKNLNDWAIAFVGEMN</sequence>
<comment type="function">
    <text evidence="1">Catalyzes the hydrolysis of futalosine (FL) to dehypoxanthine futalosine (DHFL) and hypoxanthine, a step in the biosynthesis of menaquinone (MK, vitamin K2).</text>
</comment>
<name>A0A497XUM0_9SPHI</name>
<gene>
    <name evidence="1 5" type="primary">mqnB</name>
    <name evidence="4" type="ORF">BCL90_3570</name>
    <name evidence="5" type="ORF">E3V97_02585</name>
</gene>
<dbReference type="EC" id="3.2.2.26" evidence="1 2"/>
<dbReference type="SUPFAM" id="SSF53167">
    <property type="entry name" value="Purine and uridine phosphorylases"/>
    <property type="match status" value="1"/>
</dbReference>
<dbReference type="Proteomes" id="UP000297429">
    <property type="component" value="Unassembled WGS sequence"/>
</dbReference>
<dbReference type="GO" id="GO:0009234">
    <property type="term" value="P:menaquinone biosynthetic process"/>
    <property type="evidence" value="ECO:0007669"/>
    <property type="project" value="UniProtKB-UniRule"/>
</dbReference>
<evidence type="ECO:0000313" key="7">
    <source>
        <dbReference type="Proteomes" id="UP000297429"/>
    </source>
</evidence>
<evidence type="ECO:0000256" key="2">
    <source>
        <dbReference type="NCBIfam" id="TIGR03664"/>
    </source>
</evidence>
<comment type="similarity">
    <text evidence="1">Belongs to the PNP/UDP phosphorylase family. Futalosine hydrolase subfamily.</text>
</comment>
<organism evidence="4 6">
    <name type="scientific">Pedobacter alluvionis</name>
    <dbReference type="NCBI Taxonomy" id="475253"/>
    <lineage>
        <taxon>Bacteria</taxon>
        <taxon>Pseudomonadati</taxon>
        <taxon>Bacteroidota</taxon>
        <taxon>Sphingobacteriia</taxon>
        <taxon>Sphingobacteriales</taxon>
        <taxon>Sphingobacteriaceae</taxon>
        <taxon>Pedobacter</taxon>
    </lineage>
</organism>
<accession>A0A497XUM0</accession>
<evidence type="ECO:0000313" key="6">
    <source>
        <dbReference type="Proteomes" id="UP000273898"/>
    </source>
</evidence>
<proteinExistence type="inferred from homology"/>
<dbReference type="EMBL" id="SOPX01000001">
    <property type="protein sequence ID" value="TFB32945.1"/>
    <property type="molecule type" value="Genomic_DNA"/>
</dbReference>
<dbReference type="GO" id="GO:0009116">
    <property type="term" value="P:nucleoside metabolic process"/>
    <property type="evidence" value="ECO:0007669"/>
    <property type="project" value="InterPro"/>
</dbReference>
<reference evidence="4 6" key="1">
    <citation type="submission" date="2018-10" db="EMBL/GenBank/DDBJ databases">
        <title>Genomic Encyclopedia of Archaeal and Bacterial Type Strains, Phase II (KMG-II): from individual species to whole genera.</title>
        <authorList>
            <person name="Goeker M."/>
        </authorList>
    </citation>
    <scope>NUCLEOTIDE SEQUENCE [LARGE SCALE GENOMIC DNA]</scope>
    <source>
        <strain evidence="4 6">DSM 19624</strain>
    </source>
</reference>
<reference evidence="5 7" key="2">
    <citation type="submission" date="2019-03" db="EMBL/GenBank/DDBJ databases">
        <authorList>
            <person name="He R.-H."/>
        </authorList>
    </citation>
    <scope>NUCLEOTIDE SEQUENCE [LARGE SCALE GENOMIC DNA]</scope>
    <source>
        <strain evidence="5 7">DSM 19624</strain>
    </source>
</reference>
<dbReference type="RefSeq" id="WP_121285205.1">
    <property type="nucleotide sequence ID" value="NZ_RCCK01000013.1"/>
</dbReference>
<dbReference type="GO" id="GO:0019284">
    <property type="term" value="P:L-methionine salvage from S-adenosylmethionine"/>
    <property type="evidence" value="ECO:0007669"/>
    <property type="project" value="TreeGrafter"/>
</dbReference>
<keyword evidence="1 4" id="KW-0378">Hydrolase</keyword>
<dbReference type="Proteomes" id="UP000273898">
    <property type="component" value="Unassembled WGS sequence"/>
</dbReference>
<evidence type="ECO:0000256" key="1">
    <source>
        <dbReference type="HAMAP-Rule" id="MF_00991"/>
    </source>
</evidence>
<dbReference type="Pfam" id="PF01048">
    <property type="entry name" value="PNP_UDP_1"/>
    <property type="match status" value="1"/>
</dbReference>
<keyword evidence="7" id="KW-1185">Reference proteome</keyword>
<dbReference type="InterPro" id="IPR035994">
    <property type="entry name" value="Nucleoside_phosphorylase_sf"/>
</dbReference>
<dbReference type="CDD" id="cd17766">
    <property type="entry name" value="futalosine_nucleosidase_MqnB"/>
    <property type="match status" value="1"/>
</dbReference>
<dbReference type="InterPro" id="IPR019963">
    <property type="entry name" value="FL_hydrolase_MqnB"/>
</dbReference>
<dbReference type="OrthoDB" id="9788270at2"/>
<dbReference type="GO" id="GO:0008930">
    <property type="term" value="F:methylthioadenosine nucleosidase activity"/>
    <property type="evidence" value="ECO:0007669"/>
    <property type="project" value="TreeGrafter"/>
</dbReference>
<dbReference type="GO" id="GO:0008782">
    <property type="term" value="F:adenosylhomocysteine nucleosidase activity"/>
    <property type="evidence" value="ECO:0007669"/>
    <property type="project" value="TreeGrafter"/>
</dbReference>
<comment type="catalytic activity">
    <reaction evidence="1">
        <text>futalosine + H2O = dehypoxanthine futalosine + hypoxanthine</text>
        <dbReference type="Rhea" id="RHEA:25904"/>
        <dbReference type="ChEBI" id="CHEBI:15377"/>
        <dbReference type="ChEBI" id="CHEBI:17368"/>
        <dbReference type="ChEBI" id="CHEBI:58863"/>
        <dbReference type="ChEBI" id="CHEBI:58864"/>
        <dbReference type="EC" id="3.2.2.26"/>
    </reaction>
</comment>
<dbReference type="Gene3D" id="3.40.50.1580">
    <property type="entry name" value="Nucleoside phosphorylase domain"/>
    <property type="match status" value="1"/>
</dbReference>
<dbReference type="GO" id="GO:0005829">
    <property type="term" value="C:cytosol"/>
    <property type="evidence" value="ECO:0007669"/>
    <property type="project" value="TreeGrafter"/>
</dbReference>
<evidence type="ECO:0000259" key="3">
    <source>
        <dbReference type="Pfam" id="PF01048"/>
    </source>
</evidence>